<reference evidence="2" key="1">
    <citation type="journal article" date="2019" name="Environ. Microbiol.">
        <title>Fungal ecological strategies reflected in gene transcription - a case study of two litter decomposers.</title>
        <authorList>
            <person name="Barbi F."/>
            <person name="Kohler A."/>
            <person name="Barry K."/>
            <person name="Baskaran P."/>
            <person name="Daum C."/>
            <person name="Fauchery L."/>
            <person name="Ihrmark K."/>
            <person name="Kuo A."/>
            <person name="LaButti K."/>
            <person name="Lipzen A."/>
            <person name="Morin E."/>
            <person name="Grigoriev I.V."/>
            <person name="Henrissat B."/>
            <person name="Lindahl B."/>
            <person name="Martin F."/>
        </authorList>
    </citation>
    <scope>NUCLEOTIDE SEQUENCE</scope>
    <source>
        <strain evidence="2">JB14</strain>
    </source>
</reference>
<dbReference type="GO" id="GO:0000387">
    <property type="term" value="P:spliceosomal snRNP assembly"/>
    <property type="evidence" value="ECO:0007669"/>
    <property type="project" value="InterPro"/>
</dbReference>
<protein>
    <submittedName>
        <fullName evidence="2">Uncharacterized protein</fullName>
    </submittedName>
</protein>
<evidence type="ECO:0000256" key="1">
    <source>
        <dbReference type="SAM" id="MobiDB-lite"/>
    </source>
</evidence>
<dbReference type="Gene3D" id="1.20.58.1070">
    <property type="match status" value="1"/>
</dbReference>
<evidence type="ECO:0000313" key="3">
    <source>
        <dbReference type="Proteomes" id="UP000799118"/>
    </source>
</evidence>
<feature type="region of interest" description="Disordered" evidence="1">
    <location>
        <begin position="1"/>
        <end position="23"/>
    </location>
</feature>
<dbReference type="InterPro" id="IPR035426">
    <property type="entry name" value="Gemin2/Brr1"/>
</dbReference>
<keyword evidence="3" id="KW-1185">Reference proteome</keyword>
<dbReference type="EMBL" id="ML769386">
    <property type="protein sequence ID" value="KAE9410132.1"/>
    <property type="molecule type" value="Genomic_DNA"/>
</dbReference>
<feature type="compositionally biased region" description="Polar residues" evidence="1">
    <location>
        <begin position="139"/>
        <end position="161"/>
    </location>
</feature>
<dbReference type="Pfam" id="PF04938">
    <property type="entry name" value="SIP1"/>
    <property type="match status" value="1"/>
</dbReference>
<organism evidence="2 3">
    <name type="scientific">Gymnopus androsaceus JB14</name>
    <dbReference type="NCBI Taxonomy" id="1447944"/>
    <lineage>
        <taxon>Eukaryota</taxon>
        <taxon>Fungi</taxon>
        <taxon>Dikarya</taxon>
        <taxon>Basidiomycota</taxon>
        <taxon>Agaricomycotina</taxon>
        <taxon>Agaricomycetes</taxon>
        <taxon>Agaricomycetidae</taxon>
        <taxon>Agaricales</taxon>
        <taxon>Marasmiineae</taxon>
        <taxon>Omphalotaceae</taxon>
        <taxon>Gymnopus</taxon>
    </lineage>
</organism>
<evidence type="ECO:0000313" key="2">
    <source>
        <dbReference type="EMBL" id="KAE9410132.1"/>
    </source>
</evidence>
<feature type="region of interest" description="Disordered" evidence="1">
    <location>
        <begin position="139"/>
        <end position="172"/>
    </location>
</feature>
<name>A0A6A4ID61_9AGAR</name>
<dbReference type="OrthoDB" id="428895at2759"/>
<dbReference type="Proteomes" id="UP000799118">
    <property type="component" value="Unassembled WGS sequence"/>
</dbReference>
<gene>
    <name evidence="2" type="ORF">BT96DRAFT_984445</name>
</gene>
<sequence>MPNLKRKRVDNNGSDDDEPSFGKQILPVANLPATFDGIPNDGMEYLFTVRRDALSRPHVTRVENPYQVQEPVLPPPRSLEVTHPSIPSVEWRSLFEIRFRNLKKAKHGATYRYNRVDQQDAKIYGWGMRAFDDDSASLNYNATSTGEDQVGSPSTELSSPSGHPDKARADSASTGQALYYQHHLLLEQMDERMALHLLMYFTYWINQHLQQDRQATLSSTHTSSLSMDLCLADSSRRTHIC</sequence>
<accession>A0A6A4ID61</accession>
<dbReference type="AlphaFoldDB" id="A0A6A4ID61"/>
<proteinExistence type="predicted"/>